<feature type="transmembrane region" description="Helical" evidence="7">
    <location>
        <begin position="109"/>
        <end position="126"/>
    </location>
</feature>
<dbReference type="PANTHER" id="PTHR30509:SF9">
    <property type="entry name" value="MULTIDRUG RESISTANCE PROTEIN MDTO"/>
    <property type="match status" value="1"/>
</dbReference>
<feature type="transmembrane region" description="Helical" evidence="7">
    <location>
        <begin position="20"/>
        <end position="44"/>
    </location>
</feature>
<feature type="transmembrane region" description="Helical" evidence="7">
    <location>
        <begin position="350"/>
        <end position="371"/>
    </location>
</feature>
<dbReference type="AlphaFoldDB" id="A0A2W5MYN3"/>
<dbReference type="EMBL" id="QFPN01000001">
    <property type="protein sequence ID" value="PZQ18840.1"/>
    <property type="molecule type" value="Genomic_DNA"/>
</dbReference>
<keyword evidence="2" id="KW-0813">Transport</keyword>
<feature type="transmembrane region" description="Helical" evidence="7">
    <location>
        <begin position="56"/>
        <end position="77"/>
    </location>
</feature>
<keyword evidence="6 7" id="KW-0472">Membrane</keyword>
<dbReference type="Pfam" id="PF04632">
    <property type="entry name" value="FUSC"/>
    <property type="match status" value="1"/>
</dbReference>
<evidence type="ECO:0000256" key="4">
    <source>
        <dbReference type="ARBA" id="ARBA00022692"/>
    </source>
</evidence>
<comment type="caution">
    <text evidence="8">The sequence shown here is derived from an EMBL/GenBank/DDBJ whole genome shotgun (WGS) entry which is preliminary data.</text>
</comment>
<dbReference type="PANTHER" id="PTHR30509">
    <property type="entry name" value="P-HYDROXYBENZOIC ACID EFFLUX PUMP SUBUNIT-RELATED"/>
    <property type="match status" value="1"/>
</dbReference>
<keyword evidence="4 7" id="KW-0812">Transmembrane</keyword>
<name>A0A2W5MYN3_ANCNO</name>
<evidence type="ECO:0000256" key="3">
    <source>
        <dbReference type="ARBA" id="ARBA00022475"/>
    </source>
</evidence>
<evidence type="ECO:0000256" key="2">
    <source>
        <dbReference type="ARBA" id="ARBA00022448"/>
    </source>
</evidence>
<feature type="transmembrane region" description="Helical" evidence="7">
    <location>
        <begin position="430"/>
        <end position="448"/>
    </location>
</feature>
<evidence type="ECO:0000256" key="7">
    <source>
        <dbReference type="SAM" id="Phobius"/>
    </source>
</evidence>
<evidence type="ECO:0000313" key="9">
    <source>
        <dbReference type="Proteomes" id="UP000249577"/>
    </source>
</evidence>
<keyword evidence="5 7" id="KW-1133">Transmembrane helix</keyword>
<keyword evidence="3" id="KW-1003">Cell membrane</keyword>
<sequence length="680" mass="71318">MGLTETQRLAFALRTTLAALLAAYVAFLVNLPQASTSMITVFIVSQPLAGMVLSKSFFRVAGTVVGASVAVAMTAVFGQTPELFAFAVSLWIGLCVTASVYLRDAPVSYAALLSGYSVAIIAFPAVDNPAGVFQAALDRGSEITVGIACATILSQILFPESAGDALARTTGAAIIAASRWAADTLKGRAEPKAVLAQRRDIIAKVSKLETLRVHASFDSPAVRLANRRLRLLHGRLVSFLALLVSIHDRLETLRAERPERAEALKVRLARAAEAMSPDAGPQLRAAARQDLIEALPDIAAMRADRDAVFERTILLRVADLVDLRGDIEASGEPDGMVAEAASLARYRDHALAFASGAGAFATLGLFCAFWIATGWNGGAGAAIMVAVMTSLFAQQDDPSAAAGAFLRMTGLGIVAAGVYVFAILPRLEGFEALAVALVPLLFAAAYAMSRPAYTLSGLAAALGALNLLGLTNVMTPDFASFANSAVGQIVGIGTAVAALRVTRPIGAAWPVARLVAGLRREIAGAIAGRRKTGRLEFESRMFDRIDGLMTRLDLSDPDQLATEQGALASLRVGLNAMALRDVVRRLPAEAAAPLAEALAELARHFRRLARGEPSAPPLARLDAALDAALAGDLWDDEETRDVPVWISSVRTSLALHPAMFGAAPPAVGQDESADALEEAA</sequence>
<feature type="transmembrane region" description="Helical" evidence="7">
    <location>
        <begin position="377"/>
        <end position="393"/>
    </location>
</feature>
<feature type="transmembrane region" description="Helical" evidence="7">
    <location>
        <begin position="83"/>
        <end position="102"/>
    </location>
</feature>
<dbReference type="InterPro" id="IPR006726">
    <property type="entry name" value="PHBA_efflux_AaeB/fusaric-R"/>
</dbReference>
<comment type="subcellular location">
    <subcellularLocation>
        <location evidence="1">Cell membrane</location>
        <topology evidence="1">Multi-pass membrane protein</topology>
    </subcellularLocation>
</comment>
<dbReference type="GO" id="GO:0005886">
    <property type="term" value="C:plasma membrane"/>
    <property type="evidence" value="ECO:0007669"/>
    <property type="project" value="UniProtKB-SubCell"/>
</dbReference>
<evidence type="ECO:0000313" key="8">
    <source>
        <dbReference type="EMBL" id="PZQ18840.1"/>
    </source>
</evidence>
<accession>A0A2W5MYN3</accession>
<organism evidence="8 9">
    <name type="scientific">Ancylobacter novellus</name>
    <name type="common">Thiobacillus novellus</name>
    <dbReference type="NCBI Taxonomy" id="921"/>
    <lineage>
        <taxon>Bacteria</taxon>
        <taxon>Pseudomonadati</taxon>
        <taxon>Pseudomonadota</taxon>
        <taxon>Alphaproteobacteria</taxon>
        <taxon>Hyphomicrobiales</taxon>
        <taxon>Xanthobacteraceae</taxon>
        <taxon>Ancylobacter</taxon>
    </lineage>
</organism>
<evidence type="ECO:0000256" key="6">
    <source>
        <dbReference type="ARBA" id="ARBA00023136"/>
    </source>
</evidence>
<dbReference type="Proteomes" id="UP000249577">
    <property type="component" value="Unassembled WGS sequence"/>
</dbReference>
<reference evidence="8 9" key="1">
    <citation type="submission" date="2017-08" db="EMBL/GenBank/DDBJ databases">
        <title>Infants hospitalized years apart are colonized by the same room-sourced microbial strains.</title>
        <authorList>
            <person name="Brooks B."/>
            <person name="Olm M.R."/>
            <person name="Firek B.A."/>
            <person name="Baker R."/>
            <person name="Thomas B.C."/>
            <person name="Morowitz M.J."/>
            <person name="Banfield J.F."/>
        </authorList>
    </citation>
    <scope>NUCLEOTIDE SEQUENCE [LARGE SCALE GENOMIC DNA]</scope>
    <source>
        <strain evidence="8">S2_005_003_R2_43</strain>
    </source>
</reference>
<evidence type="ECO:0000256" key="5">
    <source>
        <dbReference type="ARBA" id="ARBA00022989"/>
    </source>
</evidence>
<feature type="transmembrane region" description="Helical" evidence="7">
    <location>
        <begin position="405"/>
        <end position="424"/>
    </location>
</feature>
<evidence type="ECO:0000256" key="1">
    <source>
        <dbReference type="ARBA" id="ARBA00004651"/>
    </source>
</evidence>
<proteinExistence type="predicted"/>
<dbReference type="GO" id="GO:0022857">
    <property type="term" value="F:transmembrane transporter activity"/>
    <property type="evidence" value="ECO:0007669"/>
    <property type="project" value="InterPro"/>
</dbReference>
<protein>
    <submittedName>
        <fullName evidence="8">FUSC family protein</fullName>
    </submittedName>
</protein>
<gene>
    <name evidence="8" type="ORF">DI565_00040</name>
</gene>